<protein>
    <submittedName>
        <fullName evidence="1">Oxidoreductase domain protein</fullName>
    </submittedName>
</protein>
<proteinExistence type="predicted"/>
<evidence type="ECO:0000313" key="1">
    <source>
        <dbReference type="EMBL" id="EKC50948.1"/>
    </source>
</evidence>
<gene>
    <name evidence="1" type="ORF">OBE_13853</name>
</gene>
<feature type="non-terminal residue" evidence="1">
    <location>
        <position position="75"/>
    </location>
</feature>
<dbReference type="SUPFAM" id="SSF51735">
    <property type="entry name" value="NAD(P)-binding Rossmann-fold domains"/>
    <property type="match status" value="1"/>
</dbReference>
<comment type="caution">
    <text evidence="1">The sequence shown here is derived from an EMBL/GenBank/DDBJ whole genome shotgun (WGS) entry which is preliminary data.</text>
</comment>
<accession>K1RZW2</accession>
<sequence>MDKIRTGLAAYGMSGRVFHAPFISTNPHFELTAVMERSKELSREKYPDACIVRSFEELIGVEGLDLVVINTPDST</sequence>
<dbReference type="Gene3D" id="3.40.50.720">
    <property type="entry name" value="NAD(P)-binding Rossmann-like Domain"/>
    <property type="match status" value="1"/>
</dbReference>
<name>K1RZW2_9ZZZZ</name>
<organism evidence="1">
    <name type="scientific">human gut metagenome</name>
    <dbReference type="NCBI Taxonomy" id="408170"/>
    <lineage>
        <taxon>unclassified sequences</taxon>
        <taxon>metagenomes</taxon>
        <taxon>organismal metagenomes</taxon>
    </lineage>
</organism>
<dbReference type="AlphaFoldDB" id="K1RZW2"/>
<dbReference type="InterPro" id="IPR036291">
    <property type="entry name" value="NAD(P)-bd_dom_sf"/>
</dbReference>
<reference evidence="1" key="1">
    <citation type="journal article" date="2013" name="Environ. Microbiol.">
        <title>Microbiota from the distal guts of lean and obese adolescents exhibit partial functional redundancy besides clear differences in community structure.</title>
        <authorList>
            <person name="Ferrer M."/>
            <person name="Ruiz A."/>
            <person name="Lanza F."/>
            <person name="Haange S.B."/>
            <person name="Oberbach A."/>
            <person name="Till H."/>
            <person name="Bargiela R."/>
            <person name="Campoy C."/>
            <person name="Segura M.T."/>
            <person name="Richter M."/>
            <person name="von Bergen M."/>
            <person name="Seifert J."/>
            <person name="Suarez A."/>
        </authorList>
    </citation>
    <scope>NUCLEOTIDE SEQUENCE</scope>
</reference>
<dbReference type="EMBL" id="AJWZ01009567">
    <property type="protein sequence ID" value="EKC50948.1"/>
    <property type="molecule type" value="Genomic_DNA"/>
</dbReference>